<protein>
    <recommendedName>
        <fullName evidence="2">UBA domain-containing protein</fullName>
    </recommendedName>
</protein>
<dbReference type="AlphaFoldDB" id="A0A7S2ESY4"/>
<feature type="compositionally biased region" description="Polar residues" evidence="1">
    <location>
        <begin position="207"/>
        <end position="216"/>
    </location>
</feature>
<feature type="compositionally biased region" description="Basic residues" evidence="1">
    <location>
        <begin position="117"/>
        <end position="131"/>
    </location>
</feature>
<dbReference type="InterPro" id="IPR015940">
    <property type="entry name" value="UBA"/>
</dbReference>
<dbReference type="PROSITE" id="PS50030">
    <property type="entry name" value="UBA"/>
    <property type="match status" value="1"/>
</dbReference>
<gene>
    <name evidence="3" type="ORF">DBRI1063_LOCUS22876</name>
</gene>
<dbReference type="Gene3D" id="1.10.8.10">
    <property type="entry name" value="DNA helicase RuvA subunit, C-terminal domain"/>
    <property type="match status" value="1"/>
</dbReference>
<organism evidence="3">
    <name type="scientific">Ditylum brightwellii</name>
    <dbReference type="NCBI Taxonomy" id="49249"/>
    <lineage>
        <taxon>Eukaryota</taxon>
        <taxon>Sar</taxon>
        <taxon>Stramenopiles</taxon>
        <taxon>Ochrophyta</taxon>
        <taxon>Bacillariophyta</taxon>
        <taxon>Mediophyceae</taxon>
        <taxon>Lithodesmiophycidae</taxon>
        <taxon>Lithodesmiales</taxon>
        <taxon>Lithodesmiaceae</taxon>
        <taxon>Ditylum</taxon>
    </lineage>
</organism>
<reference evidence="3" key="1">
    <citation type="submission" date="2021-01" db="EMBL/GenBank/DDBJ databases">
        <authorList>
            <person name="Corre E."/>
            <person name="Pelletier E."/>
            <person name="Niang G."/>
            <person name="Scheremetjew M."/>
            <person name="Finn R."/>
            <person name="Kale V."/>
            <person name="Holt S."/>
            <person name="Cochrane G."/>
            <person name="Meng A."/>
            <person name="Brown T."/>
            <person name="Cohen L."/>
        </authorList>
    </citation>
    <scope>NUCLEOTIDE SEQUENCE</scope>
    <source>
        <strain evidence="3">Pop2</strain>
    </source>
</reference>
<dbReference type="SMART" id="SM00165">
    <property type="entry name" value="UBA"/>
    <property type="match status" value="1"/>
</dbReference>
<dbReference type="EMBL" id="HBGN01035625">
    <property type="protein sequence ID" value="CAD9353239.1"/>
    <property type="molecule type" value="Transcribed_RNA"/>
</dbReference>
<sequence length="472" mass="51699">MLHTANAQHDPSTGTQVKHQTLHQGELLADLRKKDPRLDQELNDLHYIQSKIATATGRRELGIEEPPNCAQPCPKTQIPLPRANEQHCRETRRVMEMEDQRLAKQLQKDLDKEVQKHLRRKAPMSKKRKPAAKNAKNTQTKLPSRKKLKASLLKSHSLFLQESKEEEKGGGSLKKVKITVQKQAWNDSSDDSDSSSSLSSSPLYTKPASNHTNKLSPTNNTQITPTTTMSKPSNATNLLFQPSSDDDDGQLKSPPKSHYTPDTSSSIPTLSKPSRSLIRTREKKRRIPLATPLTTPTKEDDDVVVIASPVESETSSSSSSSQSSTSSSSLPSPPTKKQITSKQSKTEIITNSSLTQTSPKHSSTSSSTSSSSSKKASSNKRETRGKVNETILAQLLSMGFPILRAKQCLRDANNDAALAISMLLSASASTAVPDAAEGLVMAVAKGEEGINDEELQMVENGDGRRERSKRRR</sequence>
<name>A0A7S2ESY4_9STRA</name>
<dbReference type="SUPFAM" id="SSF46934">
    <property type="entry name" value="UBA-like"/>
    <property type="match status" value="1"/>
</dbReference>
<feature type="region of interest" description="Disordered" evidence="1">
    <location>
        <begin position="184"/>
        <end position="385"/>
    </location>
</feature>
<feature type="compositionally biased region" description="Low complexity" evidence="1">
    <location>
        <begin position="217"/>
        <end position="228"/>
    </location>
</feature>
<evidence type="ECO:0000259" key="2">
    <source>
        <dbReference type="PROSITE" id="PS50030"/>
    </source>
</evidence>
<feature type="region of interest" description="Disordered" evidence="1">
    <location>
        <begin position="1"/>
        <end position="21"/>
    </location>
</feature>
<feature type="compositionally biased region" description="Low complexity" evidence="1">
    <location>
        <begin position="357"/>
        <end position="376"/>
    </location>
</feature>
<feature type="compositionally biased region" description="Polar residues" evidence="1">
    <location>
        <begin position="260"/>
        <end position="274"/>
    </location>
</feature>
<accession>A0A7S2ESY4</accession>
<dbReference type="InterPro" id="IPR009060">
    <property type="entry name" value="UBA-like_sf"/>
</dbReference>
<feature type="compositionally biased region" description="Low complexity" evidence="1">
    <location>
        <begin position="308"/>
        <end position="343"/>
    </location>
</feature>
<feature type="domain" description="UBA" evidence="2">
    <location>
        <begin position="386"/>
        <end position="426"/>
    </location>
</feature>
<evidence type="ECO:0000313" key="3">
    <source>
        <dbReference type="EMBL" id="CAD9353239.1"/>
    </source>
</evidence>
<feature type="region of interest" description="Disordered" evidence="1">
    <location>
        <begin position="117"/>
        <end position="149"/>
    </location>
</feature>
<proteinExistence type="predicted"/>
<feature type="compositionally biased region" description="Polar residues" evidence="1">
    <location>
        <begin position="347"/>
        <end position="356"/>
    </location>
</feature>
<feature type="compositionally biased region" description="Polar residues" evidence="1">
    <location>
        <begin position="229"/>
        <end position="243"/>
    </location>
</feature>
<evidence type="ECO:0000256" key="1">
    <source>
        <dbReference type="SAM" id="MobiDB-lite"/>
    </source>
</evidence>